<proteinExistence type="predicted"/>
<organism evidence="1 2">
    <name type="scientific">Acer negundo</name>
    <name type="common">Box elder</name>
    <dbReference type="NCBI Taxonomy" id="4023"/>
    <lineage>
        <taxon>Eukaryota</taxon>
        <taxon>Viridiplantae</taxon>
        <taxon>Streptophyta</taxon>
        <taxon>Embryophyta</taxon>
        <taxon>Tracheophyta</taxon>
        <taxon>Spermatophyta</taxon>
        <taxon>Magnoliopsida</taxon>
        <taxon>eudicotyledons</taxon>
        <taxon>Gunneridae</taxon>
        <taxon>Pentapetalae</taxon>
        <taxon>rosids</taxon>
        <taxon>malvids</taxon>
        <taxon>Sapindales</taxon>
        <taxon>Sapindaceae</taxon>
        <taxon>Hippocastanoideae</taxon>
        <taxon>Acereae</taxon>
        <taxon>Acer</taxon>
    </lineage>
</organism>
<evidence type="ECO:0000313" key="1">
    <source>
        <dbReference type="EMBL" id="KAI9166054.1"/>
    </source>
</evidence>
<reference evidence="1" key="1">
    <citation type="journal article" date="2022" name="Plant J.">
        <title>Strategies of tolerance reflected in two North American maple genomes.</title>
        <authorList>
            <person name="McEvoy S.L."/>
            <person name="Sezen U.U."/>
            <person name="Trouern-Trend A."/>
            <person name="McMahon S.M."/>
            <person name="Schaberg P.G."/>
            <person name="Yang J."/>
            <person name="Wegrzyn J.L."/>
            <person name="Swenson N.G."/>
        </authorList>
    </citation>
    <scope>NUCLEOTIDE SEQUENCE</scope>
    <source>
        <strain evidence="1">91603</strain>
    </source>
</reference>
<gene>
    <name evidence="1" type="ORF">LWI28_025414</name>
</gene>
<dbReference type="EMBL" id="JAJSOW010000105">
    <property type="protein sequence ID" value="KAI9166054.1"/>
    <property type="molecule type" value="Genomic_DNA"/>
</dbReference>
<name>A0AAD5NM94_ACENE</name>
<dbReference type="AlphaFoldDB" id="A0AAD5NM94"/>
<comment type="caution">
    <text evidence="1">The sequence shown here is derived from an EMBL/GenBank/DDBJ whole genome shotgun (WGS) entry which is preliminary data.</text>
</comment>
<evidence type="ECO:0000313" key="2">
    <source>
        <dbReference type="Proteomes" id="UP001064489"/>
    </source>
</evidence>
<reference evidence="1" key="2">
    <citation type="submission" date="2023-02" db="EMBL/GenBank/DDBJ databases">
        <authorList>
            <person name="Swenson N.G."/>
            <person name="Wegrzyn J.L."/>
            <person name="Mcevoy S.L."/>
        </authorList>
    </citation>
    <scope>NUCLEOTIDE SEQUENCE</scope>
    <source>
        <strain evidence="1">91603</strain>
        <tissue evidence="1">Leaf</tissue>
    </source>
</reference>
<accession>A0AAD5NM94</accession>
<dbReference type="Proteomes" id="UP001064489">
    <property type="component" value="Chromosome 10"/>
</dbReference>
<protein>
    <submittedName>
        <fullName evidence="1">Uncharacterized protein</fullName>
    </submittedName>
</protein>
<keyword evidence="2" id="KW-1185">Reference proteome</keyword>
<sequence length="165" mass="19212">MVHENGLGEVNEQIDMGLVAGPKRGKWKRWAKEGGLKAQSTMVESQLGKRESLLVDTRRMEDGKKKKKMELNTCFNIKTEEEPIETKTSPFEPNNELEEFFQVFEEEVRLFEEEKEGRMKVDIVKEDKIVVEKDINLIMRIDALEKERDKALKVGEELTRIVESQ</sequence>